<reference evidence="2" key="2">
    <citation type="submission" date="2025-08" db="UniProtKB">
        <authorList>
            <consortium name="RefSeq"/>
        </authorList>
    </citation>
    <scope>IDENTIFICATION</scope>
</reference>
<dbReference type="RefSeq" id="XP_059606739.1">
    <property type="nucleotide sequence ID" value="XM_059744545.1"/>
</dbReference>
<dbReference type="GeneID" id="4987859"/>
<evidence type="ECO:0000313" key="2">
    <source>
        <dbReference type="RefSeq" id="XP_059606739.1"/>
    </source>
</evidence>
<reference evidence="2" key="1">
    <citation type="submission" date="2025-02" db="EMBL/GenBank/DDBJ databases">
        <authorList>
            <consortium name="NCBI Genome Project"/>
        </authorList>
    </citation>
    <scope>NUCLEOTIDE SEQUENCE</scope>
</reference>
<name>A0AAJ8E4M3_ASPNG</name>
<gene>
    <name evidence="2" type="ORF">An15g02580</name>
</gene>
<accession>A0AAJ8E4M3</accession>
<protein>
    <submittedName>
        <fullName evidence="2">Uncharacterized protein</fullName>
    </submittedName>
</protein>
<dbReference type="AlphaFoldDB" id="A0AAJ8E4M3"/>
<feature type="region of interest" description="Disordered" evidence="1">
    <location>
        <begin position="1"/>
        <end position="25"/>
    </location>
</feature>
<proteinExistence type="predicted"/>
<organism evidence="2">
    <name type="scientific">Aspergillus niger</name>
    <dbReference type="NCBI Taxonomy" id="5061"/>
    <lineage>
        <taxon>Eukaryota</taxon>
        <taxon>Fungi</taxon>
        <taxon>Dikarya</taxon>
        <taxon>Ascomycota</taxon>
        <taxon>Pezizomycotina</taxon>
        <taxon>Eurotiomycetes</taxon>
        <taxon>Eurotiomycetidae</taxon>
        <taxon>Eurotiales</taxon>
        <taxon>Aspergillaceae</taxon>
        <taxon>Aspergillus</taxon>
        <taxon>Aspergillus subgen. Circumdati</taxon>
    </lineage>
</organism>
<evidence type="ECO:0000256" key="1">
    <source>
        <dbReference type="SAM" id="MobiDB-lite"/>
    </source>
</evidence>
<dbReference type="KEGG" id="ang:An15g02580"/>
<dbReference type="VEuPathDB" id="FungiDB:An15g02580"/>
<sequence length="349" mass="39242">MSPPTSEASWPAGIPEIRQHPTDLSQEELREEAKGWLLFVRTYHSHSAGYSSAFDYPASVLSQITPRPNKRFLCLPSVDRQTHPRNYIHLVKFLILLYIHQDEWNGVHPFEEHGAGTAPNYHLPDLLDCGPTTPITTFDEILPSLYLTPADFHAISMTRQGTVVFANGPNLTWFVIDAPGLATGRLALVDFSSNGHVRVSTLRRPWNMGQTMAFEQILGRYLGEIVESCIGGPPQYNEVLDMDLPILEILESTRLNNKFLCSGYGSRDLWIRLINERSRERISYSDMSSLTSLPVAMSRSLTALLLQVCSAFNEDSGCNGYNESILGLEAVWRHAGRYDLQRRCGFGLE</sequence>